<keyword evidence="3" id="KW-1185">Reference proteome</keyword>
<dbReference type="InterPro" id="IPR011083">
    <property type="entry name" value="Phage_tail_collar_dom"/>
</dbReference>
<proteinExistence type="predicted"/>
<reference evidence="2" key="1">
    <citation type="submission" date="2022-12" db="EMBL/GenBank/DDBJ databases">
        <title>Jiella pelagia sp. nov., isolated from phosphonate enriched culture of Northwest Pacific surface seawater.</title>
        <authorList>
            <person name="Shin D.Y."/>
            <person name="Hwang C.Y."/>
        </authorList>
    </citation>
    <scope>NUCLEOTIDE SEQUENCE</scope>
    <source>
        <strain evidence="2">HL-NP1</strain>
    </source>
</reference>
<dbReference type="Proteomes" id="UP001164020">
    <property type="component" value="Chromosome"/>
</dbReference>
<dbReference type="Gene3D" id="3.90.1340.10">
    <property type="entry name" value="Phage tail collar domain"/>
    <property type="match status" value="1"/>
</dbReference>
<feature type="domain" description="Phage tail collar" evidence="1">
    <location>
        <begin position="34"/>
        <end position="90"/>
    </location>
</feature>
<evidence type="ECO:0000313" key="3">
    <source>
        <dbReference type="Proteomes" id="UP001164020"/>
    </source>
</evidence>
<accession>A0ABY7BZP3</accession>
<organism evidence="2 3">
    <name type="scientific">Jiella pelagia</name>
    <dbReference type="NCBI Taxonomy" id="2986949"/>
    <lineage>
        <taxon>Bacteria</taxon>
        <taxon>Pseudomonadati</taxon>
        <taxon>Pseudomonadota</taxon>
        <taxon>Alphaproteobacteria</taxon>
        <taxon>Hyphomicrobiales</taxon>
        <taxon>Aurantimonadaceae</taxon>
        <taxon>Jiella</taxon>
    </lineage>
</organism>
<evidence type="ECO:0000259" key="1">
    <source>
        <dbReference type="Pfam" id="PF07484"/>
    </source>
</evidence>
<dbReference type="RefSeq" id="WP_268880469.1">
    <property type="nucleotide sequence ID" value="NZ_CP114029.1"/>
</dbReference>
<dbReference type="InterPro" id="IPR037053">
    <property type="entry name" value="Phage_tail_collar_dom_sf"/>
</dbReference>
<gene>
    <name evidence="2" type="ORF">OH818_21625</name>
</gene>
<dbReference type="EMBL" id="CP114029">
    <property type="protein sequence ID" value="WAP67993.1"/>
    <property type="molecule type" value="Genomic_DNA"/>
</dbReference>
<evidence type="ECO:0000313" key="2">
    <source>
        <dbReference type="EMBL" id="WAP67993.1"/>
    </source>
</evidence>
<protein>
    <submittedName>
        <fullName evidence="2">Tail fiber protein</fullName>
    </submittedName>
</protein>
<dbReference type="Pfam" id="PF07484">
    <property type="entry name" value="Collar"/>
    <property type="match status" value="1"/>
</dbReference>
<dbReference type="SUPFAM" id="SSF88874">
    <property type="entry name" value="Receptor-binding domain of short tail fibre protein gp12"/>
    <property type="match status" value="1"/>
</dbReference>
<sequence>MGFITRAVFLTIAVFVLLGFHTRPSAAQADPYVGQLMLTAATFCPRGTTEVNGQQIAIPQNTALYSLLGTTYGGDGRTTFNLPNLQGRTPIQTGQGPGLPRYNQGQAGGTTTTTLTAANLPVHNHVATATLNASSQAGTTATPTGNSLAMTTGGSIYRARVAPDQAMNAGSVSVTVGNSGGGQPFDSRTPYLTLRWCIALVGIFPPRN</sequence>
<name>A0ABY7BZP3_9HYPH</name>